<dbReference type="PANTHER" id="PTHR30469:SF11">
    <property type="entry name" value="BLL4320 PROTEIN"/>
    <property type="match status" value="1"/>
</dbReference>
<dbReference type="InterPro" id="IPR006143">
    <property type="entry name" value="RND_pump_MFP"/>
</dbReference>
<dbReference type="AlphaFoldDB" id="A0A4R7K3R1"/>
<dbReference type="Pfam" id="PF25954">
    <property type="entry name" value="Beta-barrel_RND_2"/>
    <property type="match status" value="1"/>
</dbReference>
<dbReference type="Proteomes" id="UP000295830">
    <property type="component" value="Unassembled WGS sequence"/>
</dbReference>
<dbReference type="InterPro" id="IPR058647">
    <property type="entry name" value="BSH_CzcB-like"/>
</dbReference>
<feature type="compositionally biased region" description="Basic and acidic residues" evidence="2">
    <location>
        <begin position="133"/>
        <end position="162"/>
    </location>
</feature>
<dbReference type="InterPro" id="IPR058792">
    <property type="entry name" value="Beta-barrel_RND_2"/>
</dbReference>
<dbReference type="OrthoDB" id="266524at2"/>
<feature type="domain" description="CusB-like beta-barrel" evidence="4">
    <location>
        <begin position="226"/>
        <end position="291"/>
    </location>
</feature>
<evidence type="ECO:0000313" key="7">
    <source>
        <dbReference type="Proteomes" id="UP000295830"/>
    </source>
</evidence>
<comment type="similarity">
    <text evidence="1">Belongs to the membrane fusion protein (MFP) (TC 8.A.1) family.</text>
</comment>
<accession>A0A4R7K3R1</accession>
<dbReference type="EMBL" id="SOAX01000001">
    <property type="protein sequence ID" value="TDT44249.1"/>
    <property type="molecule type" value="Genomic_DNA"/>
</dbReference>
<evidence type="ECO:0000259" key="4">
    <source>
        <dbReference type="Pfam" id="PF25954"/>
    </source>
</evidence>
<feature type="signal peptide" evidence="3">
    <location>
        <begin position="1"/>
        <end position="33"/>
    </location>
</feature>
<evidence type="ECO:0000259" key="5">
    <source>
        <dbReference type="Pfam" id="PF25973"/>
    </source>
</evidence>
<feature type="chain" id="PRO_5020999743" evidence="3">
    <location>
        <begin position="34"/>
        <end position="381"/>
    </location>
</feature>
<keyword evidence="3" id="KW-0732">Signal</keyword>
<feature type="region of interest" description="Disordered" evidence="2">
    <location>
        <begin position="133"/>
        <end position="171"/>
    </location>
</feature>
<dbReference type="PANTHER" id="PTHR30469">
    <property type="entry name" value="MULTIDRUG RESISTANCE PROTEIN MDTA"/>
    <property type="match status" value="1"/>
</dbReference>
<dbReference type="Gene3D" id="1.10.287.470">
    <property type="entry name" value="Helix hairpin bin"/>
    <property type="match status" value="1"/>
</dbReference>
<keyword evidence="7" id="KW-1185">Reference proteome</keyword>
<dbReference type="Pfam" id="PF25973">
    <property type="entry name" value="BSH_CzcB"/>
    <property type="match status" value="1"/>
</dbReference>
<dbReference type="Gene3D" id="2.40.30.170">
    <property type="match status" value="1"/>
</dbReference>
<dbReference type="NCBIfam" id="TIGR01730">
    <property type="entry name" value="RND_mfp"/>
    <property type="match status" value="1"/>
</dbReference>
<sequence length="381" mass="41728">MRQLIKKKTAVMPLATIALALALVSTILLYAHAESEPGPTPERDRLLPVATFSPEQVDQFPVTTRYTGLVQSRRAATLAFEPEGRVARIAVEAGETVTQGQALAALDTRRLEASLREVEGEIEATEAALTLAREEEERQRNLRSDGASTRRDVDRAVAERRQRQGQLNSLAGRRDRIQANLDDAVLTAPFDGVIAERRVEQGDLVAAGTSAFRILQPDNLEARIGMPATQARHYEVGDAVRLTIDETRVQGHILDALPEIDRARRTMTLRVALVDDGGTLVPGQMAHLHHQGSVSEEGFVVPETALTGARSGLWALLVAEPVADDRYRVRRVNVEWLNSENGRALVRGPLDPEMKVIADGAHRVVPGQAVTIVDQAEDETR</sequence>
<comment type="caution">
    <text evidence="6">The sequence shown here is derived from an EMBL/GenBank/DDBJ whole genome shotgun (WGS) entry which is preliminary data.</text>
</comment>
<gene>
    <name evidence="6" type="ORF">DES49_0349</name>
</gene>
<reference evidence="6 7" key="1">
    <citation type="submission" date="2019-03" db="EMBL/GenBank/DDBJ databases">
        <title>Genomic Encyclopedia of Type Strains, Phase IV (KMG-IV): sequencing the most valuable type-strain genomes for metagenomic binning, comparative biology and taxonomic classification.</title>
        <authorList>
            <person name="Goeker M."/>
        </authorList>
    </citation>
    <scope>NUCLEOTIDE SEQUENCE [LARGE SCALE GENOMIC DNA]</scope>
    <source>
        <strain evidence="6 7">DSM 15505</strain>
    </source>
</reference>
<organism evidence="6 7">
    <name type="scientific">Halospina denitrificans</name>
    <dbReference type="NCBI Taxonomy" id="332522"/>
    <lineage>
        <taxon>Bacteria</taxon>
        <taxon>Pseudomonadati</taxon>
        <taxon>Pseudomonadota</taxon>
        <taxon>Gammaproteobacteria</taxon>
        <taxon>Halospina</taxon>
    </lineage>
</organism>
<dbReference type="RefSeq" id="WP_133734651.1">
    <property type="nucleotide sequence ID" value="NZ_SOAX01000001.1"/>
</dbReference>
<evidence type="ECO:0000313" key="6">
    <source>
        <dbReference type="EMBL" id="TDT44249.1"/>
    </source>
</evidence>
<evidence type="ECO:0000256" key="2">
    <source>
        <dbReference type="SAM" id="MobiDB-lite"/>
    </source>
</evidence>
<dbReference type="Gene3D" id="2.40.50.100">
    <property type="match status" value="1"/>
</dbReference>
<dbReference type="GO" id="GO:0015562">
    <property type="term" value="F:efflux transmembrane transporter activity"/>
    <property type="evidence" value="ECO:0007669"/>
    <property type="project" value="TreeGrafter"/>
</dbReference>
<feature type="domain" description="CzcB-like barrel-sandwich hybrid" evidence="5">
    <location>
        <begin position="83"/>
        <end position="214"/>
    </location>
</feature>
<evidence type="ECO:0000256" key="1">
    <source>
        <dbReference type="ARBA" id="ARBA00009477"/>
    </source>
</evidence>
<protein>
    <submittedName>
        <fullName evidence="6">Multidrug efflux system membrane fusion protein</fullName>
    </submittedName>
</protein>
<name>A0A4R7K3R1_9GAMM</name>
<dbReference type="GO" id="GO:1990281">
    <property type="term" value="C:efflux pump complex"/>
    <property type="evidence" value="ECO:0007669"/>
    <property type="project" value="TreeGrafter"/>
</dbReference>
<proteinExistence type="inferred from homology"/>
<dbReference type="Gene3D" id="2.40.420.20">
    <property type="match status" value="1"/>
</dbReference>
<evidence type="ECO:0000256" key="3">
    <source>
        <dbReference type="SAM" id="SignalP"/>
    </source>
</evidence>
<dbReference type="SUPFAM" id="SSF111369">
    <property type="entry name" value="HlyD-like secretion proteins"/>
    <property type="match status" value="1"/>
</dbReference>